<dbReference type="EMBL" id="DWWU01000027">
    <property type="protein sequence ID" value="HJC15446.1"/>
    <property type="molecule type" value="Genomic_DNA"/>
</dbReference>
<comment type="caution">
    <text evidence="9">The sequence shown here is derived from an EMBL/GenBank/DDBJ whole genome shotgun (WGS) entry which is preliminary data.</text>
</comment>
<feature type="transmembrane region" description="Helical" evidence="7">
    <location>
        <begin position="105"/>
        <end position="126"/>
    </location>
</feature>
<dbReference type="GO" id="GO:0055085">
    <property type="term" value="P:transmembrane transport"/>
    <property type="evidence" value="ECO:0007669"/>
    <property type="project" value="InterPro"/>
</dbReference>
<dbReference type="InterPro" id="IPR035906">
    <property type="entry name" value="MetI-like_sf"/>
</dbReference>
<evidence type="ECO:0000259" key="8">
    <source>
        <dbReference type="PROSITE" id="PS50928"/>
    </source>
</evidence>
<evidence type="ECO:0000256" key="4">
    <source>
        <dbReference type="ARBA" id="ARBA00022692"/>
    </source>
</evidence>
<evidence type="ECO:0000256" key="5">
    <source>
        <dbReference type="ARBA" id="ARBA00022989"/>
    </source>
</evidence>
<dbReference type="SUPFAM" id="SSF161098">
    <property type="entry name" value="MetI-like"/>
    <property type="match status" value="1"/>
</dbReference>
<dbReference type="Proteomes" id="UP000823849">
    <property type="component" value="Unassembled WGS sequence"/>
</dbReference>
<organism evidence="9 10">
    <name type="scientific">Candidatus Fusicatenibacter intestinigallinarum</name>
    <dbReference type="NCBI Taxonomy" id="2838598"/>
    <lineage>
        <taxon>Bacteria</taxon>
        <taxon>Bacillati</taxon>
        <taxon>Bacillota</taxon>
        <taxon>Clostridia</taxon>
        <taxon>Lachnospirales</taxon>
        <taxon>Lachnospiraceae</taxon>
        <taxon>Fusicatenibacter</taxon>
    </lineage>
</organism>
<reference evidence="9" key="2">
    <citation type="submission" date="2021-04" db="EMBL/GenBank/DDBJ databases">
        <authorList>
            <person name="Gilroy R."/>
        </authorList>
    </citation>
    <scope>NUCLEOTIDE SEQUENCE</scope>
    <source>
        <strain evidence="9">CHK185-5351</strain>
    </source>
</reference>
<reference evidence="9" key="1">
    <citation type="journal article" date="2021" name="PeerJ">
        <title>Extensive microbial diversity within the chicken gut microbiome revealed by metagenomics and culture.</title>
        <authorList>
            <person name="Gilroy R."/>
            <person name="Ravi A."/>
            <person name="Getino M."/>
            <person name="Pursley I."/>
            <person name="Horton D.L."/>
            <person name="Alikhan N.F."/>
            <person name="Baker D."/>
            <person name="Gharbi K."/>
            <person name="Hall N."/>
            <person name="Watson M."/>
            <person name="Adriaenssens E.M."/>
            <person name="Foster-Nyarko E."/>
            <person name="Jarju S."/>
            <person name="Secka A."/>
            <person name="Antonio M."/>
            <person name="Oren A."/>
            <person name="Chaudhuri R.R."/>
            <person name="La Ragione R."/>
            <person name="Hildebrand F."/>
            <person name="Pallen M.J."/>
        </authorList>
    </citation>
    <scope>NUCLEOTIDE SEQUENCE</scope>
    <source>
        <strain evidence="9">CHK185-5351</strain>
    </source>
</reference>
<dbReference type="InterPro" id="IPR000515">
    <property type="entry name" value="MetI-like"/>
</dbReference>
<dbReference type="Gene3D" id="1.10.3720.10">
    <property type="entry name" value="MetI-like"/>
    <property type="match status" value="1"/>
</dbReference>
<feature type="transmembrane region" description="Helical" evidence="7">
    <location>
        <begin position="138"/>
        <end position="159"/>
    </location>
</feature>
<keyword evidence="4 7" id="KW-0812">Transmembrane</keyword>
<dbReference type="PROSITE" id="PS50928">
    <property type="entry name" value="ABC_TM1"/>
    <property type="match status" value="1"/>
</dbReference>
<feature type="transmembrane region" description="Helical" evidence="7">
    <location>
        <begin position="69"/>
        <end position="93"/>
    </location>
</feature>
<dbReference type="CDD" id="cd06261">
    <property type="entry name" value="TM_PBP2"/>
    <property type="match status" value="1"/>
</dbReference>
<keyword evidence="5 7" id="KW-1133">Transmembrane helix</keyword>
<evidence type="ECO:0000313" key="9">
    <source>
        <dbReference type="EMBL" id="HJC15446.1"/>
    </source>
</evidence>
<gene>
    <name evidence="9" type="ORF">H9705_06415</name>
</gene>
<keyword evidence="6 7" id="KW-0472">Membrane</keyword>
<feature type="transmembrane region" description="Helical" evidence="7">
    <location>
        <begin position="243"/>
        <end position="265"/>
    </location>
</feature>
<accession>A0A9D2SLY7</accession>
<keyword evidence="2 7" id="KW-0813">Transport</keyword>
<feature type="domain" description="ABC transmembrane type-1" evidence="8">
    <location>
        <begin position="70"/>
        <end position="260"/>
    </location>
</feature>
<evidence type="ECO:0000256" key="2">
    <source>
        <dbReference type="ARBA" id="ARBA00022448"/>
    </source>
</evidence>
<evidence type="ECO:0000256" key="6">
    <source>
        <dbReference type="ARBA" id="ARBA00023136"/>
    </source>
</evidence>
<evidence type="ECO:0000256" key="7">
    <source>
        <dbReference type="RuleBase" id="RU363032"/>
    </source>
</evidence>
<dbReference type="GO" id="GO:0005886">
    <property type="term" value="C:plasma membrane"/>
    <property type="evidence" value="ECO:0007669"/>
    <property type="project" value="UniProtKB-SubCell"/>
</dbReference>
<sequence>MRAKKIRRALLIVILLAILVIILIPLVWSIVLSFDRTALSTLPEFSLIPHEFSLFNYEVAFTSIPLVRYYLNTIFVTVVHTFLAVFFALMCGYAFAKGNFVGKKFWFIFMLAVMMLPFESRMIPLYLQYKSWGLLDTYAPLLMGACAYVYGIFFAKQNIEAIPDSLRESAYIDGASEWRIFLKIILPLSKPLIATLSILQVLSNWNSYLWPLVVLRSSEKQLISVGVSIFNSQQDAIYYGPRMAVAVISAIPLSIMFLFLQKYIVQSIAVSGIKQ</sequence>
<evidence type="ECO:0000256" key="3">
    <source>
        <dbReference type="ARBA" id="ARBA00022475"/>
    </source>
</evidence>
<protein>
    <submittedName>
        <fullName evidence="9">Carbohydrate ABC transporter permease</fullName>
    </submittedName>
</protein>
<evidence type="ECO:0000256" key="1">
    <source>
        <dbReference type="ARBA" id="ARBA00004651"/>
    </source>
</evidence>
<dbReference type="PANTHER" id="PTHR43744">
    <property type="entry name" value="ABC TRANSPORTER PERMEASE PROTEIN MG189-RELATED-RELATED"/>
    <property type="match status" value="1"/>
</dbReference>
<dbReference type="Pfam" id="PF00528">
    <property type="entry name" value="BPD_transp_1"/>
    <property type="match status" value="1"/>
</dbReference>
<dbReference type="PANTHER" id="PTHR43744:SF12">
    <property type="entry name" value="ABC TRANSPORTER PERMEASE PROTEIN MG189-RELATED"/>
    <property type="match status" value="1"/>
</dbReference>
<comment type="similarity">
    <text evidence="7">Belongs to the binding-protein-dependent transport system permease family.</text>
</comment>
<evidence type="ECO:0000313" key="10">
    <source>
        <dbReference type="Proteomes" id="UP000823849"/>
    </source>
</evidence>
<keyword evidence="3" id="KW-1003">Cell membrane</keyword>
<dbReference type="AlphaFoldDB" id="A0A9D2SLY7"/>
<comment type="subcellular location">
    <subcellularLocation>
        <location evidence="1 7">Cell membrane</location>
        <topology evidence="1 7">Multi-pass membrane protein</topology>
    </subcellularLocation>
</comment>
<name>A0A9D2SLY7_9FIRM</name>
<feature type="transmembrane region" description="Helical" evidence="7">
    <location>
        <begin position="180"/>
        <end position="202"/>
    </location>
</feature>
<proteinExistence type="inferred from homology"/>